<evidence type="ECO:0000313" key="14">
    <source>
        <dbReference type="EMBL" id="RSZ55613.1"/>
    </source>
</evidence>
<reference evidence="14 15" key="1">
    <citation type="submission" date="2018-12" db="EMBL/GenBank/DDBJ databases">
        <authorList>
            <person name="Yang E."/>
        </authorList>
    </citation>
    <scope>NUCLEOTIDE SEQUENCE [LARGE SCALE GENOMIC DNA]</scope>
    <source>
        <strain evidence="14 15">SOD</strain>
    </source>
</reference>
<dbReference type="Gene3D" id="2.40.170.20">
    <property type="entry name" value="TonB-dependent receptor, beta-barrel domain"/>
    <property type="match status" value="1"/>
</dbReference>
<evidence type="ECO:0000256" key="1">
    <source>
        <dbReference type="ARBA" id="ARBA00004571"/>
    </source>
</evidence>
<keyword evidence="3 10" id="KW-0813">Transport</keyword>
<keyword evidence="6 11" id="KW-0798">TonB box</keyword>
<evidence type="ECO:0000256" key="6">
    <source>
        <dbReference type="ARBA" id="ARBA00023077"/>
    </source>
</evidence>
<dbReference type="OrthoDB" id="8530571at2"/>
<organism evidence="14 15">
    <name type="scientific">Massilia atriviolacea</name>
    <dbReference type="NCBI Taxonomy" id="2495579"/>
    <lineage>
        <taxon>Bacteria</taxon>
        <taxon>Pseudomonadati</taxon>
        <taxon>Pseudomonadota</taxon>
        <taxon>Betaproteobacteria</taxon>
        <taxon>Burkholderiales</taxon>
        <taxon>Oxalobacteraceae</taxon>
        <taxon>Telluria group</taxon>
        <taxon>Massilia</taxon>
    </lineage>
</organism>
<dbReference type="Proteomes" id="UP000278085">
    <property type="component" value="Unassembled WGS sequence"/>
</dbReference>
<keyword evidence="8 14" id="KW-0675">Receptor</keyword>
<evidence type="ECO:0000256" key="9">
    <source>
        <dbReference type="ARBA" id="ARBA00023237"/>
    </source>
</evidence>
<keyword evidence="4 10" id="KW-1134">Transmembrane beta strand</keyword>
<evidence type="ECO:0000256" key="8">
    <source>
        <dbReference type="ARBA" id="ARBA00023170"/>
    </source>
</evidence>
<keyword evidence="9 10" id="KW-0998">Cell outer membrane</keyword>
<dbReference type="PANTHER" id="PTHR47234:SF2">
    <property type="entry name" value="TONB-DEPENDENT RECEPTOR"/>
    <property type="match status" value="1"/>
</dbReference>
<dbReference type="Gene3D" id="2.170.130.10">
    <property type="entry name" value="TonB-dependent receptor, plug domain"/>
    <property type="match status" value="1"/>
</dbReference>
<feature type="domain" description="TonB-dependent receptor plug" evidence="13">
    <location>
        <begin position="76"/>
        <end position="188"/>
    </location>
</feature>
<evidence type="ECO:0000256" key="10">
    <source>
        <dbReference type="PROSITE-ProRule" id="PRU01360"/>
    </source>
</evidence>
<evidence type="ECO:0000256" key="2">
    <source>
        <dbReference type="ARBA" id="ARBA00009810"/>
    </source>
</evidence>
<keyword evidence="7 10" id="KW-0472">Membrane</keyword>
<gene>
    <name evidence="14" type="ORF">EJB06_28280</name>
</gene>
<dbReference type="AlphaFoldDB" id="A0A430HDL2"/>
<name>A0A430HDL2_9BURK</name>
<dbReference type="PANTHER" id="PTHR47234">
    <property type="match status" value="1"/>
</dbReference>
<comment type="subcellular location">
    <subcellularLocation>
        <location evidence="1 10">Cell outer membrane</location>
        <topology evidence="1 10">Multi-pass membrane protein</topology>
    </subcellularLocation>
</comment>
<dbReference type="Pfam" id="PF00593">
    <property type="entry name" value="TonB_dep_Rec_b-barrel"/>
    <property type="match status" value="1"/>
</dbReference>
<keyword evidence="5 10" id="KW-0812">Transmembrane</keyword>
<evidence type="ECO:0000256" key="5">
    <source>
        <dbReference type="ARBA" id="ARBA00022692"/>
    </source>
</evidence>
<feature type="domain" description="TonB-dependent receptor-like beta-barrel" evidence="12">
    <location>
        <begin position="422"/>
        <end position="931"/>
    </location>
</feature>
<dbReference type="GO" id="GO:0009279">
    <property type="term" value="C:cell outer membrane"/>
    <property type="evidence" value="ECO:0007669"/>
    <property type="project" value="UniProtKB-SubCell"/>
</dbReference>
<dbReference type="EMBL" id="RXLQ01000023">
    <property type="protein sequence ID" value="RSZ55613.1"/>
    <property type="molecule type" value="Genomic_DNA"/>
</dbReference>
<dbReference type="CDD" id="cd01347">
    <property type="entry name" value="ligand_gated_channel"/>
    <property type="match status" value="1"/>
</dbReference>
<evidence type="ECO:0000256" key="3">
    <source>
        <dbReference type="ARBA" id="ARBA00022448"/>
    </source>
</evidence>
<dbReference type="InterPro" id="IPR039426">
    <property type="entry name" value="TonB-dep_rcpt-like"/>
</dbReference>
<dbReference type="InterPro" id="IPR000531">
    <property type="entry name" value="Beta-barrel_TonB"/>
</dbReference>
<dbReference type="InterPro" id="IPR037066">
    <property type="entry name" value="Plug_dom_sf"/>
</dbReference>
<comment type="caution">
    <text evidence="14">The sequence shown here is derived from an EMBL/GenBank/DDBJ whole genome shotgun (WGS) entry which is preliminary data.</text>
</comment>
<keyword evidence="15" id="KW-1185">Reference proteome</keyword>
<evidence type="ECO:0000259" key="12">
    <source>
        <dbReference type="Pfam" id="PF00593"/>
    </source>
</evidence>
<accession>A0A430HDL2</accession>
<evidence type="ECO:0000256" key="4">
    <source>
        <dbReference type="ARBA" id="ARBA00022452"/>
    </source>
</evidence>
<comment type="similarity">
    <text evidence="2 10 11">Belongs to the TonB-dependent receptor family.</text>
</comment>
<evidence type="ECO:0000313" key="15">
    <source>
        <dbReference type="Proteomes" id="UP000278085"/>
    </source>
</evidence>
<proteinExistence type="inferred from homology"/>
<dbReference type="SUPFAM" id="SSF56935">
    <property type="entry name" value="Porins"/>
    <property type="match status" value="1"/>
</dbReference>
<dbReference type="InterPro" id="IPR012910">
    <property type="entry name" value="Plug_dom"/>
</dbReference>
<dbReference type="InterPro" id="IPR036942">
    <property type="entry name" value="Beta-barrel_TonB_sf"/>
</dbReference>
<evidence type="ECO:0000259" key="13">
    <source>
        <dbReference type="Pfam" id="PF07715"/>
    </source>
</evidence>
<evidence type="ECO:0000256" key="11">
    <source>
        <dbReference type="RuleBase" id="RU003357"/>
    </source>
</evidence>
<sequence>MHPPKEMVLILIFYKSRDSQMMTETVLSRSLRLVFSGGIAVGLGLAALPAVAQTASQDNSMQRVEITGSSIKRVAAETALPVTILKREDIERTGATSAQDLVNLIPGNFGGGVTANNVGASGVPSTANLRALGARYTLVLLNGRRVANYAVGNNPVDLNSIPLSAIERIEVLRDGASAVYGADAVAGVINFILKKDYKGMEVSAYKTHVDQGGGNTKSFNVTGGFGDIATDRFNVLFSANHEENEKLRASDRSFSTTSVRPDLGINKSSPRNGVPNLNFTDSLGNKYVGVNPYRYNGCKNEEFSLVINSEKGCGTDYVKYIDLIPEAKHSNLVTRGVFKVSDSLELFAEAAYTKDKMIAAYSPAPYTETMRYPASGRFYPKTVKLPKGLVLPAGYKMPNGTVTTAETVLAADMDVMPTGDITGTWRTVAGGGRTDLNETQNTRVVVGAKGNLAGWDYETGLSYGKNEVEISFGPGKFSYAKLRPLVVSGEINVFGSQDAASLAGLLGAQLSGFQNGGVSTSKEFDFRMSKEVFNLPAGAVGFSVGTSYRTEKLTQTSSPVLSSGDEVGGAGEIPGVSGDRKVFGLFTEAVVPVIKDLELTAAARYDKYKNGFGTEFDNLSPKLGFTYRPSTAIMARGSVARGFRAPTLVDNLNPKALNNTSSNFNDPVRCPNGVPVNSINPVGELQDECSVQLTTQNSGNPDLKPEKSKQYTLGLVFQPTSTISGSIDYWNVKIDKSINAMSENTVFGDPVANVNQFYRYDPAIEAATPGAPGSLDNPIRGSTNKDFPLAYVALPRVNTGKFFAAGVDLNLNYRQKMGDMGTLGANFDSTYYTKHGYQYQGSPEVSDLGNFKDFGPTPRFRHTLGLTYGIGQWTGSLTHNYTKGYWDYTDPALIGPDYPLLRKVGDYSTFDATLGWKPMKNVSLTFGVKNIADEDPPSSRNGANFQVGYDATFTNPLGRTFYARLNYKFL</sequence>
<dbReference type="PROSITE" id="PS52016">
    <property type="entry name" value="TONB_DEPENDENT_REC_3"/>
    <property type="match status" value="1"/>
</dbReference>
<dbReference type="Pfam" id="PF07715">
    <property type="entry name" value="Plug"/>
    <property type="match status" value="1"/>
</dbReference>
<evidence type="ECO:0000256" key="7">
    <source>
        <dbReference type="ARBA" id="ARBA00023136"/>
    </source>
</evidence>
<protein>
    <submittedName>
        <fullName evidence="14">TonB-dependent receptor</fullName>
    </submittedName>
</protein>